<comment type="similarity">
    <text evidence="1">Belongs to the Lgt family.</text>
</comment>
<feature type="transmembrane region" description="Helical" evidence="7">
    <location>
        <begin position="169"/>
        <end position="189"/>
    </location>
</feature>
<evidence type="ECO:0000256" key="4">
    <source>
        <dbReference type="ARBA" id="ARBA00022692"/>
    </source>
</evidence>
<keyword evidence="9" id="KW-1185">Reference proteome</keyword>
<dbReference type="EMBL" id="PYYB01000001">
    <property type="protein sequence ID" value="PTL60284.1"/>
    <property type="molecule type" value="Genomic_DNA"/>
</dbReference>
<evidence type="ECO:0008006" key="10">
    <source>
        <dbReference type="Google" id="ProtNLM"/>
    </source>
</evidence>
<keyword evidence="4 7" id="KW-0812">Transmembrane</keyword>
<evidence type="ECO:0000313" key="8">
    <source>
        <dbReference type="EMBL" id="PTL60284.1"/>
    </source>
</evidence>
<feature type="transmembrane region" description="Helical" evidence="7">
    <location>
        <begin position="233"/>
        <end position="256"/>
    </location>
</feature>
<evidence type="ECO:0000256" key="6">
    <source>
        <dbReference type="ARBA" id="ARBA00023136"/>
    </source>
</evidence>
<accession>A0A2T4UM43</accession>
<dbReference type="PANTHER" id="PTHR30589:SF0">
    <property type="entry name" value="PHOSPHATIDYLGLYCEROL--PROLIPOPROTEIN DIACYLGLYCERYL TRANSFERASE"/>
    <property type="match status" value="1"/>
</dbReference>
<evidence type="ECO:0000256" key="3">
    <source>
        <dbReference type="ARBA" id="ARBA00022679"/>
    </source>
</evidence>
<gene>
    <name evidence="8" type="ORF">C7Y72_11860</name>
</gene>
<dbReference type="Pfam" id="PF01790">
    <property type="entry name" value="LGT"/>
    <property type="match status" value="1"/>
</dbReference>
<evidence type="ECO:0000256" key="7">
    <source>
        <dbReference type="SAM" id="Phobius"/>
    </source>
</evidence>
<evidence type="ECO:0000256" key="1">
    <source>
        <dbReference type="ARBA" id="ARBA00007150"/>
    </source>
</evidence>
<dbReference type="Proteomes" id="UP000240739">
    <property type="component" value="Unassembled WGS sequence"/>
</dbReference>
<dbReference type="InterPro" id="IPR001640">
    <property type="entry name" value="Lgt"/>
</dbReference>
<dbReference type="GO" id="GO:0008961">
    <property type="term" value="F:phosphatidylglycerol-prolipoprotein diacylglyceryl transferase activity"/>
    <property type="evidence" value="ECO:0007669"/>
    <property type="project" value="InterPro"/>
</dbReference>
<organism evidence="8 9">
    <name type="scientific">Paraconexibacter algicola</name>
    <dbReference type="NCBI Taxonomy" id="2133960"/>
    <lineage>
        <taxon>Bacteria</taxon>
        <taxon>Bacillati</taxon>
        <taxon>Actinomycetota</taxon>
        <taxon>Thermoleophilia</taxon>
        <taxon>Solirubrobacterales</taxon>
        <taxon>Paraconexibacteraceae</taxon>
        <taxon>Paraconexibacter</taxon>
    </lineage>
</organism>
<evidence type="ECO:0000256" key="5">
    <source>
        <dbReference type="ARBA" id="ARBA00022989"/>
    </source>
</evidence>
<evidence type="ECO:0000313" key="9">
    <source>
        <dbReference type="Proteomes" id="UP000240739"/>
    </source>
</evidence>
<protein>
    <recommendedName>
        <fullName evidence="10">Phosphatidylglycerol--prolipoprotein diacylglyceryl transferase</fullName>
    </recommendedName>
</protein>
<dbReference type="GO" id="GO:0042158">
    <property type="term" value="P:lipoprotein biosynthetic process"/>
    <property type="evidence" value="ECO:0007669"/>
    <property type="project" value="InterPro"/>
</dbReference>
<proteinExistence type="inferred from homology"/>
<dbReference type="PANTHER" id="PTHR30589">
    <property type="entry name" value="PROLIPOPROTEIN DIACYLGLYCERYL TRANSFERASE"/>
    <property type="match status" value="1"/>
</dbReference>
<dbReference type="GO" id="GO:0005886">
    <property type="term" value="C:plasma membrane"/>
    <property type="evidence" value="ECO:0007669"/>
    <property type="project" value="InterPro"/>
</dbReference>
<keyword evidence="2" id="KW-1003">Cell membrane</keyword>
<feature type="transmembrane region" description="Helical" evidence="7">
    <location>
        <begin position="201"/>
        <end position="221"/>
    </location>
</feature>
<evidence type="ECO:0000256" key="2">
    <source>
        <dbReference type="ARBA" id="ARBA00022475"/>
    </source>
</evidence>
<name>A0A2T4UM43_9ACTN</name>
<keyword evidence="5 7" id="KW-1133">Transmembrane helix</keyword>
<keyword evidence="6 7" id="KW-0472">Membrane</keyword>
<dbReference type="AlphaFoldDB" id="A0A2T4UM43"/>
<comment type="caution">
    <text evidence="8">The sequence shown here is derived from an EMBL/GenBank/DDBJ whole genome shotgun (WGS) entry which is preliminary data.</text>
</comment>
<feature type="transmembrane region" description="Helical" evidence="7">
    <location>
        <begin position="93"/>
        <end position="110"/>
    </location>
</feature>
<dbReference type="RefSeq" id="WP_107568929.1">
    <property type="nucleotide sequence ID" value="NZ_PYYB01000001.1"/>
</dbReference>
<feature type="transmembrane region" description="Helical" evidence="7">
    <location>
        <begin position="122"/>
        <end position="141"/>
    </location>
</feature>
<feature type="transmembrane region" description="Helical" evidence="7">
    <location>
        <begin position="21"/>
        <end position="44"/>
    </location>
</feature>
<feature type="transmembrane region" description="Helical" evidence="7">
    <location>
        <begin position="56"/>
        <end position="73"/>
    </location>
</feature>
<reference evidence="8 9" key="1">
    <citation type="submission" date="2018-03" db="EMBL/GenBank/DDBJ databases">
        <title>Aquarubrobacter algicola gen. nov., sp. nov., a novel actinobacterium isolated from shallow eutrophic lake during the end of cyanobacterial harmful algal blooms.</title>
        <authorList>
            <person name="Chun S.J."/>
        </authorList>
    </citation>
    <scope>NUCLEOTIDE SEQUENCE [LARGE SCALE GENOMIC DNA]</scope>
    <source>
        <strain evidence="8 9">Seoho-28</strain>
    </source>
</reference>
<dbReference type="OrthoDB" id="871140at2"/>
<keyword evidence="3" id="KW-0808">Transferase</keyword>
<sequence>MLTAAITLDVAPSFDIGPVELAWHGVMIAVGMLVGVLLCTRLAGRRGLEPERAMDGMVAVALAGIVGARLFFLAQGAPSDLLQPASWIDTRGFAFYGAMIAAPLATWVVLRGTRRVSEYLDLYALVFPLGMAVGRIGDLIAGEHYGPATGAPWGIAYPNPDSETPLRDVAYHSGALYEILAAALLFAIVWQSRTRFSFPGVLTCTVVAGYAASRFVIFFVIRDSPVVALGLRQAQWTSLVLIAASLFGVGVLLRAAARDRPDASGRAPHSAHLSDMT</sequence>